<organism evidence="2 3">
    <name type="scientific">Mycobacteroides salmoniphilum</name>
    <dbReference type="NCBI Taxonomy" id="404941"/>
    <lineage>
        <taxon>Bacteria</taxon>
        <taxon>Bacillati</taxon>
        <taxon>Actinomycetota</taxon>
        <taxon>Actinomycetes</taxon>
        <taxon>Mycobacteriales</taxon>
        <taxon>Mycobacteriaceae</taxon>
        <taxon>Mycobacteroides</taxon>
    </lineage>
</organism>
<feature type="compositionally biased region" description="Basic and acidic residues" evidence="1">
    <location>
        <begin position="413"/>
        <end position="422"/>
    </location>
</feature>
<feature type="region of interest" description="Disordered" evidence="1">
    <location>
        <begin position="220"/>
        <end position="262"/>
    </location>
</feature>
<name>A0A4V3HYL5_9MYCO</name>
<accession>A0A4V3HYL5</accession>
<evidence type="ECO:0000313" key="3">
    <source>
        <dbReference type="Proteomes" id="UP000295117"/>
    </source>
</evidence>
<evidence type="ECO:0008006" key="4">
    <source>
        <dbReference type="Google" id="ProtNLM"/>
    </source>
</evidence>
<gene>
    <name evidence="2" type="ORF">DE4585_01948</name>
</gene>
<protein>
    <recommendedName>
        <fullName evidence="4">Primosomal protein</fullName>
    </recommendedName>
</protein>
<proteinExistence type="predicted"/>
<evidence type="ECO:0000256" key="1">
    <source>
        <dbReference type="SAM" id="MobiDB-lite"/>
    </source>
</evidence>
<feature type="region of interest" description="Disordered" evidence="1">
    <location>
        <begin position="393"/>
        <end position="427"/>
    </location>
</feature>
<sequence>MAADIVPIELGLTEGDVVTLWAPRWRDAGDEWEAFLGKDDDLYVFESVADLVAFVRTDNDNDLVDHPAWSTLGALSADELEPDDDNRFDLIGVPELVADKPSEDAVDTLRATLAIVASIGAVCELAPINKLINGNPVLSTLSGGAESFTGKDGLKRWNQIGAIVGKSWDSVVDAIDEIAATPDVDEELSAAADAELLAAAENAVDNEDDLEDDDELDLLDEESDSDTESPEDDVEDTDDTEDEDESADEDEDEDAADDEPVLGGDEDFWLAVGIDPIQMITNSGTFYTLRCYLNDEPIFLGRNGRISVFGSERALARYLADEHDHDLADLSTYEDIRTAATDGSLRIDITDDNIYVFTGLADDLEDGIDEVDRDQLELAVELLTDVAEYSEDDSVDAELDSDTPLGKLVGHLLEPDKHDEPKGSFADAAESWRTLERALEARLRRE</sequence>
<dbReference type="EMBL" id="PECH01000006">
    <property type="protein sequence ID" value="TDZ83153.1"/>
    <property type="molecule type" value="Genomic_DNA"/>
</dbReference>
<dbReference type="Proteomes" id="UP000295117">
    <property type="component" value="Unassembled WGS sequence"/>
</dbReference>
<reference evidence="2 3" key="1">
    <citation type="journal article" date="2019" name="Sci. Rep.">
        <title>Extended insight into the Mycobacterium chelonae-abscessus complex through whole genome sequencing of Mycobacterium salmoniphilum outbreak and Mycobacterium salmoniphilum-like strains.</title>
        <authorList>
            <person name="Behra P.R.K."/>
            <person name="Das S."/>
            <person name="Pettersson B.M.F."/>
            <person name="Shirreff L."/>
            <person name="DuCote T."/>
            <person name="Jacobsson K.G."/>
            <person name="Ennis D.G."/>
            <person name="Kirsebom L.A."/>
        </authorList>
    </citation>
    <scope>NUCLEOTIDE SEQUENCE [LARGE SCALE GENOMIC DNA]</scope>
    <source>
        <strain evidence="2 3">DE 4585</strain>
    </source>
</reference>
<evidence type="ECO:0000313" key="2">
    <source>
        <dbReference type="EMBL" id="TDZ83153.1"/>
    </source>
</evidence>
<comment type="caution">
    <text evidence="2">The sequence shown here is derived from an EMBL/GenBank/DDBJ whole genome shotgun (WGS) entry which is preliminary data.</text>
</comment>
<dbReference type="AlphaFoldDB" id="A0A4V3HYL5"/>
<dbReference type="RefSeq" id="WP_134070888.1">
    <property type="nucleotide sequence ID" value="NZ_PECH01000006.1"/>
</dbReference>